<dbReference type="PROSITE" id="PS00018">
    <property type="entry name" value="EF_HAND_1"/>
    <property type="match status" value="1"/>
</dbReference>
<dbReference type="GO" id="GO:0005509">
    <property type="term" value="F:calcium ion binding"/>
    <property type="evidence" value="ECO:0007669"/>
    <property type="project" value="InterPro"/>
</dbReference>
<accession>W7XJU6</accession>
<feature type="domain" description="EF-hand" evidence="3">
    <location>
        <begin position="888"/>
        <end position="923"/>
    </location>
</feature>
<proteinExistence type="predicted"/>
<dbReference type="Proteomes" id="UP000009168">
    <property type="component" value="Unassembled WGS sequence"/>
</dbReference>
<feature type="compositionally biased region" description="Polar residues" evidence="2">
    <location>
        <begin position="603"/>
        <end position="627"/>
    </location>
</feature>
<feature type="compositionally biased region" description="Low complexity" evidence="2">
    <location>
        <begin position="379"/>
        <end position="390"/>
    </location>
</feature>
<dbReference type="RefSeq" id="XP_012651474.1">
    <property type="nucleotide sequence ID" value="XM_012796020.1"/>
</dbReference>
<protein>
    <submittedName>
        <fullName evidence="5">Uncharacterized protein</fullName>
    </submittedName>
</protein>
<evidence type="ECO:0000259" key="3">
    <source>
        <dbReference type="PROSITE" id="PS50222"/>
    </source>
</evidence>
<organism evidence="5 6">
    <name type="scientific">Tetrahymena thermophila (strain SB210)</name>
    <dbReference type="NCBI Taxonomy" id="312017"/>
    <lineage>
        <taxon>Eukaryota</taxon>
        <taxon>Sar</taxon>
        <taxon>Alveolata</taxon>
        <taxon>Ciliophora</taxon>
        <taxon>Intramacronucleata</taxon>
        <taxon>Oligohymenophorea</taxon>
        <taxon>Hymenostomatida</taxon>
        <taxon>Tetrahymenina</taxon>
        <taxon>Tetrahymenidae</taxon>
        <taxon>Tetrahymena</taxon>
    </lineage>
</organism>
<dbReference type="OrthoDB" id="285536at2759"/>
<evidence type="ECO:0000259" key="4">
    <source>
        <dbReference type="PROSITE" id="PS50943"/>
    </source>
</evidence>
<feature type="region of interest" description="Disordered" evidence="2">
    <location>
        <begin position="374"/>
        <end position="396"/>
    </location>
</feature>
<evidence type="ECO:0000256" key="2">
    <source>
        <dbReference type="SAM" id="MobiDB-lite"/>
    </source>
</evidence>
<evidence type="ECO:0000256" key="1">
    <source>
        <dbReference type="ARBA" id="ARBA00022837"/>
    </source>
</evidence>
<dbReference type="InterPro" id="IPR011992">
    <property type="entry name" value="EF-hand-dom_pair"/>
</dbReference>
<dbReference type="InterPro" id="IPR018247">
    <property type="entry name" value="EF_Hand_1_Ca_BS"/>
</dbReference>
<dbReference type="EMBL" id="GG662820">
    <property type="protein sequence ID" value="EWS75956.1"/>
    <property type="molecule type" value="Genomic_DNA"/>
</dbReference>
<sequence>MRQLKTSISQRRQQSVDTYQLELQTPTKNKQASYTSKNFFQPNTFHSSKGFTSTHYRSPGSAFGGSTINNNGKIQDEVNCDTILLSSQQKLNALQHLQGFSSSQKAENNSNHKLNFLSSNSKNDYVGIKTKRINDLNTLYTEGDNTDFNSQNVFMNKLVYQPNSAAATSISQATTQPLQLNTKSYRNSESYFNADQQIINTKNDILYQKNASQGSLNPLKFEGKYLNSSQKAEPQFQGLENFVKTMYKTGESGFYKSRSSLNFNSLGKTFYSAAGSQRESDHTFTNATGFLDEQEGKIVKPNTYKTKDLFITKINNTFITPKYIYFQSQPQSTKFQKRNSLLDKNATNQFNQLQQSKYIEKQGYLPSYLNTNESKLKSQKSQESQQTLSQKNDDSTLQKIASQSHIQINQQVNYIQDDKEEQEVQQKQLQRSKSQKNNRNISMQSSILTEFYLHENLYWDFEYLFIFINNLSQVKRKNNLKYTFMALPQMQNMMSQAKLQNDFMGLKEQLKTKLQINSKDIYLFLDDGTPVNSHMDILKSDNKERRAVFLGGSGGFCGVSNLFISLEQKANLVKVINGLIEHSLIIQEKKFSKQEDPAKSQGHIGQTRPSTQNSELKPYNKQNQKSSSQKDLEELKSEEFQTKEQFLKKQNKEVVDRVVNILTHNPYAKIKRFEQGVDNPRIRQLQKIEDLYEKQIREFKKSGLEVEASSSLGDNPEKQQTKNLRQIAEFIDEFLEKNFPESNKPLKHAVDHYSSLINNMQQKPSTKRNFVQENIQKFNSPQMAMKYIQNINRELFVKNIPKVLSKYELSRHDLHSIYILYKALLTVSIQRIDWKEVAKGGIDFKTFEHGIDKISSQSEEIIRRMCNYENFIDWKQFIDILYAVSGKTLESKIDIFIKVADTDRGGTLSKEEISELCYICLDKILPKEGEDDSMVQGLVEYFTRLLFTSLDVDPEEDIPLHKLKNAIIEGHPENDLLCFFCGVEYTK</sequence>
<dbReference type="KEGG" id="tet:TTHERM_000161279"/>
<evidence type="ECO:0000313" key="5">
    <source>
        <dbReference type="EMBL" id="EWS75956.1"/>
    </source>
</evidence>
<dbReference type="InParanoid" id="W7XJU6"/>
<dbReference type="InterPro" id="IPR001387">
    <property type="entry name" value="Cro/C1-type_HTH"/>
</dbReference>
<dbReference type="Gene3D" id="1.10.238.10">
    <property type="entry name" value="EF-hand"/>
    <property type="match status" value="1"/>
</dbReference>
<feature type="region of interest" description="Disordered" evidence="2">
    <location>
        <begin position="591"/>
        <end position="635"/>
    </location>
</feature>
<dbReference type="AlphaFoldDB" id="W7XJU6"/>
<feature type="region of interest" description="Disordered" evidence="2">
    <location>
        <begin position="1"/>
        <end position="30"/>
    </location>
</feature>
<dbReference type="PROSITE" id="PS50222">
    <property type="entry name" value="EF_HAND_2"/>
    <property type="match status" value="1"/>
</dbReference>
<evidence type="ECO:0000313" key="6">
    <source>
        <dbReference type="Proteomes" id="UP000009168"/>
    </source>
</evidence>
<feature type="domain" description="HTH cro/C1-type" evidence="4">
    <location>
        <begin position="670"/>
        <end position="699"/>
    </location>
</feature>
<dbReference type="SUPFAM" id="SSF47473">
    <property type="entry name" value="EF-hand"/>
    <property type="match status" value="1"/>
</dbReference>
<gene>
    <name evidence="5" type="ORF">TTHERM_000161279</name>
</gene>
<keyword evidence="6" id="KW-1185">Reference proteome</keyword>
<dbReference type="PROSITE" id="PS50943">
    <property type="entry name" value="HTH_CROC1"/>
    <property type="match status" value="1"/>
</dbReference>
<name>W7XJU6_TETTS</name>
<keyword evidence="1" id="KW-0106">Calcium</keyword>
<reference evidence="6" key="1">
    <citation type="journal article" date="2006" name="PLoS Biol.">
        <title>Macronuclear genome sequence of the ciliate Tetrahymena thermophila, a model eukaryote.</title>
        <authorList>
            <person name="Eisen J.A."/>
            <person name="Coyne R.S."/>
            <person name="Wu M."/>
            <person name="Wu D."/>
            <person name="Thiagarajan M."/>
            <person name="Wortman J.R."/>
            <person name="Badger J.H."/>
            <person name="Ren Q."/>
            <person name="Amedeo P."/>
            <person name="Jones K.M."/>
            <person name="Tallon L.J."/>
            <person name="Delcher A.L."/>
            <person name="Salzberg S.L."/>
            <person name="Silva J.C."/>
            <person name="Haas B.J."/>
            <person name="Majoros W.H."/>
            <person name="Farzad M."/>
            <person name="Carlton J.M."/>
            <person name="Smith R.K. Jr."/>
            <person name="Garg J."/>
            <person name="Pearlman R.E."/>
            <person name="Karrer K.M."/>
            <person name="Sun L."/>
            <person name="Manning G."/>
            <person name="Elde N.C."/>
            <person name="Turkewitz A.P."/>
            <person name="Asai D.J."/>
            <person name="Wilkes D.E."/>
            <person name="Wang Y."/>
            <person name="Cai H."/>
            <person name="Collins K."/>
            <person name="Stewart B.A."/>
            <person name="Lee S.R."/>
            <person name="Wilamowska K."/>
            <person name="Weinberg Z."/>
            <person name="Ruzzo W.L."/>
            <person name="Wloga D."/>
            <person name="Gaertig J."/>
            <person name="Frankel J."/>
            <person name="Tsao C.-C."/>
            <person name="Gorovsky M.A."/>
            <person name="Keeling P.J."/>
            <person name="Waller R.F."/>
            <person name="Patron N.J."/>
            <person name="Cherry J.M."/>
            <person name="Stover N.A."/>
            <person name="Krieger C.J."/>
            <person name="del Toro C."/>
            <person name="Ryder H.F."/>
            <person name="Williamson S.C."/>
            <person name="Barbeau R.A."/>
            <person name="Hamilton E.P."/>
            <person name="Orias E."/>
        </authorList>
    </citation>
    <scope>NUCLEOTIDE SEQUENCE [LARGE SCALE GENOMIC DNA]</scope>
    <source>
        <strain evidence="6">SB210</strain>
    </source>
</reference>
<dbReference type="InterPro" id="IPR002048">
    <property type="entry name" value="EF_hand_dom"/>
</dbReference>
<dbReference type="GeneID" id="24437624"/>